<accession>A0A2P2Q0K7</accession>
<proteinExistence type="predicted"/>
<name>A0A2P2Q0K7_RHIMU</name>
<evidence type="ECO:0000313" key="1">
    <source>
        <dbReference type="EMBL" id="MBX60492.1"/>
    </source>
</evidence>
<reference evidence="1" key="1">
    <citation type="submission" date="2018-02" db="EMBL/GenBank/DDBJ databases">
        <title>Rhizophora mucronata_Transcriptome.</title>
        <authorList>
            <person name="Meera S.P."/>
            <person name="Sreeshan A."/>
            <person name="Augustine A."/>
        </authorList>
    </citation>
    <scope>NUCLEOTIDE SEQUENCE</scope>
    <source>
        <tissue evidence="1">Leaf</tissue>
    </source>
</reference>
<organism evidence="1">
    <name type="scientific">Rhizophora mucronata</name>
    <name type="common">Asiatic mangrove</name>
    <dbReference type="NCBI Taxonomy" id="61149"/>
    <lineage>
        <taxon>Eukaryota</taxon>
        <taxon>Viridiplantae</taxon>
        <taxon>Streptophyta</taxon>
        <taxon>Embryophyta</taxon>
        <taxon>Tracheophyta</taxon>
        <taxon>Spermatophyta</taxon>
        <taxon>Magnoliopsida</taxon>
        <taxon>eudicotyledons</taxon>
        <taxon>Gunneridae</taxon>
        <taxon>Pentapetalae</taxon>
        <taxon>rosids</taxon>
        <taxon>fabids</taxon>
        <taxon>Malpighiales</taxon>
        <taxon>Rhizophoraceae</taxon>
        <taxon>Rhizophora</taxon>
    </lineage>
</organism>
<dbReference type="AlphaFoldDB" id="A0A2P2Q0K7"/>
<dbReference type="EMBL" id="GGEC01080008">
    <property type="protein sequence ID" value="MBX60492.1"/>
    <property type="molecule type" value="Transcribed_RNA"/>
</dbReference>
<protein>
    <submittedName>
        <fullName evidence="1">Uncharacterized protein</fullName>
    </submittedName>
</protein>
<sequence>MKSIIKTNYCQKDYSRKATHYLDTFARTSILRETFVSN</sequence>